<comment type="caution">
    <text evidence="2">The sequence shown here is derived from an EMBL/GenBank/DDBJ whole genome shotgun (WGS) entry which is preliminary data.</text>
</comment>
<dbReference type="SUPFAM" id="SSF82199">
    <property type="entry name" value="SET domain"/>
    <property type="match status" value="1"/>
</dbReference>
<evidence type="ECO:0000313" key="3">
    <source>
        <dbReference type="Proteomes" id="UP000265618"/>
    </source>
</evidence>
<reference evidence="2 3" key="1">
    <citation type="journal article" date="2018" name="PLoS ONE">
        <title>The draft genome of Kipferlia bialata reveals reductive genome evolution in fornicate parasites.</title>
        <authorList>
            <person name="Tanifuji G."/>
            <person name="Takabayashi S."/>
            <person name="Kume K."/>
            <person name="Takagi M."/>
            <person name="Nakayama T."/>
            <person name="Kamikawa R."/>
            <person name="Inagaki Y."/>
            <person name="Hashimoto T."/>
        </authorList>
    </citation>
    <scope>NUCLEOTIDE SEQUENCE [LARGE SCALE GENOMIC DNA]</scope>
    <source>
        <strain evidence="2">NY0173</strain>
    </source>
</reference>
<evidence type="ECO:0008006" key="4">
    <source>
        <dbReference type="Google" id="ProtNLM"/>
    </source>
</evidence>
<feature type="compositionally biased region" description="Basic residues" evidence="1">
    <location>
        <begin position="362"/>
        <end position="379"/>
    </location>
</feature>
<dbReference type="OrthoDB" id="20552at2759"/>
<dbReference type="AlphaFoldDB" id="A0A9K3CT42"/>
<feature type="region of interest" description="Disordered" evidence="1">
    <location>
        <begin position="347"/>
        <end position="379"/>
    </location>
</feature>
<dbReference type="Proteomes" id="UP000265618">
    <property type="component" value="Unassembled WGS sequence"/>
</dbReference>
<dbReference type="EMBL" id="BDIP01000452">
    <property type="protein sequence ID" value="GIQ81640.1"/>
    <property type="molecule type" value="Genomic_DNA"/>
</dbReference>
<keyword evidence="3" id="KW-1185">Reference proteome</keyword>
<dbReference type="InterPro" id="IPR046341">
    <property type="entry name" value="SET_dom_sf"/>
</dbReference>
<dbReference type="Gene3D" id="2.170.270.10">
    <property type="entry name" value="SET domain"/>
    <property type="match status" value="1"/>
</dbReference>
<accession>A0A9K3CT42</accession>
<evidence type="ECO:0000256" key="1">
    <source>
        <dbReference type="SAM" id="MobiDB-lite"/>
    </source>
</evidence>
<name>A0A9K3CT42_9EUKA</name>
<sequence length="379" mass="42621">MRLPKMGTHATREPTRVTGSVEWTVPEGEERERVVRQIMALNHPDRTLNGTLQRVVLPSPDEPITSLPYYDGPIFGTLDEAVQQALDANWIECMSPISFWQEQALGTKAYREGRGGRVMTQKHSPLGDGVYILPGLVKHSSVPNCSRFCLGDTMFVYSTEPIPAGTELGVHCGFDCESRMLLTPAPSAPSPVEALVSDIHDGYETLVKQTYSLQLGFGGCSEEEYVAQVDSFLPLLKQLPEKTIPFYIEVILTAARFKESLATHYLRESYALFFHRGLRAVFKDDEAFRIHFMGWAGEKMTNALPDIKDMLKTAFNRGKERVTYDMAWVRQEMAEDRSVTKAVSIEAMMRKAKSKPAPAKTQKAKRGQGKSKANRRRRK</sequence>
<organism evidence="2 3">
    <name type="scientific">Kipferlia bialata</name>
    <dbReference type="NCBI Taxonomy" id="797122"/>
    <lineage>
        <taxon>Eukaryota</taxon>
        <taxon>Metamonada</taxon>
        <taxon>Carpediemonas-like organisms</taxon>
        <taxon>Kipferlia</taxon>
    </lineage>
</organism>
<proteinExistence type="predicted"/>
<gene>
    <name evidence="2" type="ORF">KIPB_002628</name>
</gene>
<protein>
    <recommendedName>
        <fullName evidence="4">SET domain-containing protein</fullName>
    </recommendedName>
</protein>
<evidence type="ECO:0000313" key="2">
    <source>
        <dbReference type="EMBL" id="GIQ81640.1"/>
    </source>
</evidence>